<comment type="caution">
    <text evidence="3">The sequence shown here is derived from an EMBL/GenBank/DDBJ whole genome shotgun (WGS) entry which is preliminary data.</text>
</comment>
<keyword evidence="2" id="KW-0732">Signal</keyword>
<keyword evidence="4" id="KW-1185">Reference proteome</keyword>
<gene>
    <name evidence="3" type="ORF">GQ43DRAFT_465442</name>
</gene>
<organism evidence="3 4">
    <name type="scientific">Delitschia confertaspora ATCC 74209</name>
    <dbReference type="NCBI Taxonomy" id="1513339"/>
    <lineage>
        <taxon>Eukaryota</taxon>
        <taxon>Fungi</taxon>
        <taxon>Dikarya</taxon>
        <taxon>Ascomycota</taxon>
        <taxon>Pezizomycotina</taxon>
        <taxon>Dothideomycetes</taxon>
        <taxon>Pleosporomycetidae</taxon>
        <taxon>Pleosporales</taxon>
        <taxon>Delitschiaceae</taxon>
        <taxon>Delitschia</taxon>
    </lineage>
</organism>
<evidence type="ECO:0000256" key="1">
    <source>
        <dbReference type="SAM" id="MobiDB-lite"/>
    </source>
</evidence>
<sequence length="194" mass="18843">MQFKVLSLLALSATGAVAQGVVFPTDPAGLSLVSVLATAIPSSVQEYVLASPVAFASEMASSIAAGKTPEWYAALPTDVKSALPSLFPAAASTTVSMVETTSAVTSTSVSISVSVTSSTSDSITAVPSASASIIVSGNSTVATTVRSPTLSATDTGSRTTSASSSSSSGAASLPTAVVGAAYAGALGMLGMLVL</sequence>
<proteinExistence type="predicted"/>
<feature type="signal peptide" evidence="2">
    <location>
        <begin position="1"/>
        <end position="18"/>
    </location>
</feature>
<dbReference type="AlphaFoldDB" id="A0A9P4JLI4"/>
<accession>A0A9P4JLI4</accession>
<feature type="chain" id="PRO_5040441235" evidence="2">
    <location>
        <begin position="19"/>
        <end position="194"/>
    </location>
</feature>
<protein>
    <submittedName>
        <fullName evidence="3">Uncharacterized protein</fullName>
    </submittedName>
</protein>
<reference evidence="3" key="1">
    <citation type="journal article" date="2020" name="Stud. Mycol.">
        <title>101 Dothideomycetes genomes: a test case for predicting lifestyles and emergence of pathogens.</title>
        <authorList>
            <person name="Haridas S."/>
            <person name="Albert R."/>
            <person name="Binder M."/>
            <person name="Bloem J."/>
            <person name="Labutti K."/>
            <person name="Salamov A."/>
            <person name="Andreopoulos B."/>
            <person name="Baker S."/>
            <person name="Barry K."/>
            <person name="Bills G."/>
            <person name="Bluhm B."/>
            <person name="Cannon C."/>
            <person name="Castanera R."/>
            <person name="Culley D."/>
            <person name="Daum C."/>
            <person name="Ezra D."/>
            <person name="Gonzalez J."/>
            <person name="Henrissat B."/>
            <person name="Kuo A."/>
            <person name="Liang C."/>
            <person name="Lipzen A."/>
            <person name="Lutzoni F."/>
            <person name="Magnuson J."/>
            <person name="Mondo S."/>
            <person name="Nolan M."/>
            <person name="Ohm R."/>
            <person name="Pangilinan J."/>
            <person name="Park H.-J."/>
            <person name="Ramirez L."/>
            <person name="Alfaro M."/>
            <person name="Sun H."/>
            <person name="Tritt A."/>
            <person name="Yoshinaga Y."/>
            <person name="Zwiers L.-H."/>
            <person name="Turgeon B."/>
            <person name="Goodwin S."/>
            <person name="Spatafora J."/>
            <person name="Crous P."/>
            <person name="Grigoriev I."/>
        </authorList>
    </citation>
    <scope>NUCLEOTIDE SEQUENCE</scope>
    <source>
        <strain evidence="3">ATCC 74209</strain>
    </source>
</reference>
<dbReference type="EMBL" id="ML994127">
    <property type="protein sequence ID" value="KAF2198658.1"/>
    <property type="molecule type" value="Genomic_DNA"/>
</dbReference>
<dbReference type="Proteomes" id="UP000799536">
    <property type="component" value="Unassembled WGS sequence"/>
</dbReference>
<evidence type="ECO:0000313" key="3">
    <source>
        <dbReference type="EMBL" id="KAF2198658.1"/>
    </source>
</evidence>
<name>A0A9P4JLI4_9PLEO</name>
<dbReference type="OrthoDB" id="5419608at2759"/>
<feature type="region of interest" description="Disordered" evidence="1">
    <location>
        <begin position="145"/>
        <end position="171"/>
    </location>
</feature>
<feature type="compositionally biased region" description="Low complexity" evidence="1">
    <location>
        <begin position="151"/>
        <end position="171"/>
    </location>
</feature>
<evidence type="ECO:0000256" key="2">
    <source>
        <dbReference type="SAM" id="SignalP"/>
    </source>
</evidence>
<evidence type="ECO:0000313" key="4">
    <source>
        <dbReference type="Proteomes" id="UP000799536"/>
    </source>
</evidence>